<dbReference type="GO" id="GO:0022857">
    <property type="term" value="F:transmembrane transporter activity"/>
    <property type="evidence" value="ECO:0007669"/>
    <property type="project" value="InterPro"/>
</dbReference>
<dbReference type="Proteomes" id="UP000829685">
    <property type="component" value="Unassembled WGS sequence"/>
</dbReference>
<feature type="transmembrane region" description="Helical" evidence="8">
    <location>
        <begin position="720"/>
        <end position="739"/>
    </location>
</feature>
<name>A0A9P9WKX1_9PEZI</name>
<dbReference type="PANTHER" id="PTHR23501:SF107">
    <property type="entry name" value="TRANSPORTER, PUTATIVE (AFU_ORTHOLOGUE AFUA_7G04730)-RELATED"/>
    <property type="match status" value="1"/>
</dbReference>
<comment type="subcellular location">
    <subcellularLocation>
        <location evidence="1">Membrane</location>
        <topology evidence="1">Multi-pass membrane protein</topology>
    </subcellularLocation>
</comment>
<sequence>MSGTCVQKSGSDPIDARRIRLGLTEVSYVVEAVAGGSRNDTADLLRKFNACYLILSHVAFPIHGLVCTGMQVSASNDSTRSETALQVASGAGHGLHRPTGSTGWRFEGSFVIRAVHLPRGCDCGPSAVFIPSRGSLPILRWNSSTIFTMGGVLDLVRGRRDGAVVHDIATSGPAATEGKTEAGAVSDSNSDRLSLEERNEKEIIEHPDTVTADAQLGQKKAEAAALVWSKPAVYATYAWIWICFFMLALQQSILSNVMYLAYADFASAPEISTAYILAAIVGSVLKLPIAKVLNLWGRAEGFLVFELIYLVGIIIIASCSDANSFAAGYVLYWIGYDAVYFIMDVFIADTSGLRNRAFAFAFVSTPFICTAFTGPLAAQSFLTMTTWRWAVGSFAIIMTFVFTPLAVVFKFFQMKAEKQGLFKKERSGRTIWQSTKHYFVEFDIIGALLLIAAFVLFLLPFSMSTYGRTSYNTATFIVMVVIGFLLFFVFAAWEKFWTKSHFIRWELFKKRTVLGACILAAVLYYSFYSWDTYFYYFVQVVYDLNIANTGYMTQIYNIGSCFWGVVFGIWIRYTKRFKYTCLFFGLPLMFLGAGLMIRFRGQDSNIGYIVMCQIFIAFAGGTLVIGEQMAVMAAADRDGVPMMLAVLNLSAGLGGAIGYAVAAAIYTNTFPYALQSTLPAESVADWATIYAGGSASQMLYPMGSETRNAINYAWGYSQKYNSISATCCLILGIPAIAMWKNYSVDRKQNKGTLM</sequence>
<feature type="transmembrane region" description="Helical" evidence="8">
    <location>
        <begin position="646"/>
        <end position="666"/>
    </location>
</feature>
<evidence type="ECO:0000256" key="8">
    <source>
        <dbReference type="SAM" id="Phobius"/>
    </source>
</evidence>
<feature type="transmembrane region" description="Helical" evidence="8">
    <location>
        <begin position="555"/>
        <end position="573"/>
    </location>
</feature>
<evidence type="ECO:0000256" key="2">
    <source>
        <dbReference type="ARBA" id="ARBA00008335"/>
    </source>
</evidence>
<keyword evidence="7" id="KW-0325">Glycoprotein</keyword>
<evidence type="ECO:0000256" key="5">
    <source>
        <dbReference type="ARBA" id="ARBA00022989"/>
    </source>
</evidence>
<feature type="transmembrane region" description="Helical" evidence="8">
    <location>
        <begin position="389"/>
        <end position="412"/>
    </location>
</feature>
<dbReference type="FunFam" id="1.20.1250.20:FF:000335">
    <property type="entry name" value="Siderochrome iron transporter 2"/>
    <property type="match status" value="1"/>
</dbReference>
<evidence type="ECO:0000256" key="7">
    <source>
        <dbReference type="ARBA" id="ARBA00023180"/>
    </source>
</evidence>
<dbReference type="Pfam" id="PF07690">
    <property type="entry name" value="MFS_1"/>
    <property type="match status" value="1"/>
</dbReference>
<keyword evidence="10" id="KW-1185">Reference proteome</keyword>
<keyword evidence="5 8" id="KW-1133">Transmembrane helix</keyword>
<evidence type="ECO:0008006" key="11">
    <source>
        <dbReference type="Google" id="ProtNLM"/>
    </source>
</evidence>
<dbReference type="SUPFAM" id="SSF103473">
    <property type="entry name" value="MFS general substrate transporter"/>
    <property type="match status" value="1"/>
</dbReference>
<feature type="transmembrane region" description="Helical" evidence="8">
    <location>
        <begin position="238"/>
        <end position="259"/>
    </location>
</feature>
<feature type="transmembrane region" description="Helical" evidence="8">
    <location>
        <begin position="438"/>
        <end position="461"/>
    </location>
</feature>
<proteinExistence type="inferred from homology"/>
<protein>
    <recommendedName>
        <fullName evidence="11">Siderochrome-iron transporter</fullName>
    </recommendedName>
</protein>
<evidence type="ECO:0000256" key="6">
    <source>
        <dbReference type="ARBA" id="ARBA00023136"/>
    </source>
</evidence>
<accession>A0A9P9WKX1</accession>
<gene>
    <name evidence="9" type="ORF">JX265_007204</name>
</gene>
<evidence type="ECO:0000313" key="10">
    <source>
        <dbReference type="Proteomes" id="UP000829685"/>
    </source>
</evidence>
<comment type="similarity">
    <text evidence="2">Belongs to the major facilitator superfamily.</text>
</comment>
<feature type="transmembrane region" description="Helical" evidence="8">
    <location>
        <begin position="513"/>
        <end position="535"/>
    </location>
</feature>
<feature type="transmembrane region" description="Helical" evidence="8">
    <location>
        <begin position="605"/>
        <end position="625"/>
    </location>
</feature>
<comment type="caution">
    <text evidence="9">The sequence shown here is derived from an EMBL/GenBank/DDBJ whole genome shotgun (WGS) entry which is preliminary data.</text>
</comment>
<dbReference type="InterPro" id="IPR036259">
    <property type="entry name" value="MFS_trans_sf"/>
</dbReference>
<keyword evidence="3" id="KW-0813">Transport</keyword>
<feature type="transmembrane region" description="Helical" evidence="8">
    <location>
        <begin position="357"/>
        <end position="377"/>
    </location>
</feature>
<evidence type="ECO:0000256" key="3">
    <source>
        <dbReference type="ARBA" id="ARBA00022448"/>
    </source>
</evidence>
<organism evidence="9 10">
    <name type="scientific">Neoarthrinium moseri</name>
    <dbReference type="NCBI Taxonomy" id="1658444"/>
    <lineage>
        <taxon>Eukaryota</taxon>
        <taxon>Fungi</taxon>
        <taxon>Dikarya</taxon>
        <taxon>Ascomycota</taxon>
        <taxon>Pezizomycotina</taxon>
        <taxon>Sordariomycetes</taxon>
        <taxon>Xylariomycetidae</taxon>
        <taxon>Amphisphaeriales</taxon>
        <taxon>Apiosporaceae</taxon>
        <taxon>Neoarthrinium</taxon>
    </lineage>
</organism>
<reference evidence="9" key="1">
    <citation type="submission" date="2021-03" db="EMBL/GenBank/DDBJ databases">
        <title>Revisited historic fungal species revealed as producer of novel bioactive compounds through whole genome sequencing and comparative genomics.</title>
        <authorList>
            <person name="Vignolle G.A."/>
            <person name="Hochenegger N."/>
            <person name="Mach R.L."/>
            <person name="Mach-Aigner A.R."/>
            <person name="Javad Rahimi M."/>
            <person name="Salim K.A."/>
            <person name="Chan C.M."/>
            <person name="Lim L.B.L."/>
            <person name="Cai F."/>
            <person name="Druzhinina I.S."/>
            <person name="U'Ren J.M."/>
            <person name="Derntl C."/>
        </authorList>
    </citation>
    <scope>NUCLEOTIDE SEQUENCE</scope>
    <source>
        <strain evidence="9">TUCIM 5799</strain>
    </source>
</reference>
<keyword evidence="6 8" id="KW-0472">Membrane</keyword>
<evidence type="ECO:0000256" key="1">
    <source>
        <dbReference type="ARBA" id="ARBA00004141"/>
    </source>
</evidence>
<dbReference type="InterPro" id="IPR011701">
    <property type="entry name" value="MFS"/>
</dbReference>
<dbReference type="AlphaFoldDB" id="A0A9P9WKX1"/>
<dbReference type="PANTHER" id="PTHR23501">
    <property type="entry name" value="MAJOR FACILITATOR SUPERFAMILY"/>
    <property type="match status" value="1"/>
</dbReference>
<evidence type="ECO:0000313" key="9">
    <source>
        <dbReference type="EMBL" id="KAI1868381.1"/>
    </source>
</evidence>
<feature type="transmembrane region" description="Helical" evidence="8">
    <location>
        <begin position="301"/>
        <end position="318"/>
    </location>
</feature>
<dbReference type="FunFam" id="1.20.1250.20:FF:000284">
    <property type="entry name" value="Siderophore iron transporter mirB"/>
    <property type="match status" value="1"/>
</dbReference>
<dbReference type="Gene3D" id="1.20.1250.20">
    <property type="entry name" value="MFS general substrate transporter like domains"/>
    <property type="match status" value="2"/>
</dbReference>
<dbReference type="EMBL" id="JAFIMR010000017">
    <property type="protein sequence ID" value="KAI1868381.1"/>
    <property type="molecule type" value="Genomic_DNA"/>
</dbReference>
<dbReference type="GO" id="GO:0005886">
    <property type="term" value="C:plasma membrane"/>
    <property type="evidence" value="ECO:0007669"/>
    <property type="project" value="TreeGrafter"/>
</dbReference>
<feature type="transmembrane region" description="Helical" evidence="8">
    <location>
        <begin position="473"/>
        <end position="493"/>
    </location>
</feature>
<feature type="transmembrane region" description="Helical" evidence="8">
    <location>
        <begin position="271"/>
        <end position="289"/>
    </location>
</feature>
<evidence type="ECO:0000256" key="4">
    <source>
        <dbReference type="ARBA" id="ARBA00022692"/>
    </source>
</evidence>
<feature type="transmembrane region" description="Helical" evidence="8">
    <location>
        <begin position="330"/>
        <end position="348"/>
    </location>
</feature>
<keyword evidence="4 8" id="KW-0812">Transmembrane</keyword>
<feature type="transmembrane region" description="Helical" evidence="8">
    <location>
        <begin position="580"/>
        <end position="599"/>
    </location>
</feature>